<dbReference type="GO" id="GO:0035438">
    <property type="term" value="F:cyclic-di-GMP binding"/>
    <property type="evidence" value="ECO:0007669"/>
    <property type="project" value="InterPro"/>
</dbReference>
<dbReference type="STRING" id="1209072.GCA_000766945_03291"/>
<evidence type="ECO:0000313" key="3">
    <source>
        <dbReference type="Proteomes" id="UP000216101"/>
    </source>
</evidence>
<dbReference type="AlphaFoldDB" id="A0A266Q8R3"/>
<comment type="caution">
    <text evidence="2">The sequence shown here is derived from an EMBL/GenBank/DDBJ whole genome shotgun (WGS) entry which is preliminary data.</text>
</comment>
<accession>A0A266Q8R3</accession>
<proteinExistence type="predicted"/>
<organism evidence="2 3">
    <name type="scientific">Cellvibrio mixtus</name>
    <dbReference type="NCBI Taxonomy" id="39650"/>
    <lineage>
        <taxon>Bacteria</taxon>
        <taxon>Pseudomonadati</taxon>
        <taxon>Pseudomonadota</taxon>
        <taxon>Gammaproteobacteria</taxon>
        <taxon>Cellvibrionales</taxon>
        <taxon>Cellvibrionaceae</taxon>
        <taxon>Cellvibrio</taxon>
    </lineage>
</organism>
<dbReference type="Pfam" id="PF07238">
    <property type="entry name" value="PilZ"/>
    <property type="match status" value="1"/>
</dbReference>
<keyword evidence="3" id="KW-1185">Reference proteome</keyword>
<gene>
    <name evidence="2" type="ORF">CBP51_01480</name>
</gene>
<evidence type="ECO:0000259" key="1">
    <source>
        <dbReference type="Pfam" id="PF07238"/>
    </source>
</evidence>
<protein>
    <submittedName>
        <fullName evidence="2">PilZ domain-containing protein</fullName>
    </submittedName>
</protein>
<dbReference type="InterPro" id="IPR009875">
    <property type="entry name" value="PilZ_domain"/>
</dbReference>
<evidence type="ECO:0000313" key="2">
    <source>
        <dbReference type="EMBL" id="OZY85749.1"/>
    </source>
</evidence>
<dbReference type="EMBL" id="NHNI01000001">
    <property type="protein sequence ID" value="OZY85749.1"/>
    <property type="molecule type" value="Genomic_DNA"/>
</dbReference>
<dbReference type="RefSeq" id="WP_078043122.1">
    <property type="nucleotide sequence ID" value="NZ_NHNI01000001.1"/>
</dbReference>
<sequence>MSERRSYFRIDESIAIEFKEVEEITANTAAPELQFPDTLSLKFFAELRKIDNDNAHLFHQIKETSRALGEYLQNLNRKIEIISQQLMIDSKPLPPSKTIKQVNLSEGGVAFGSSRLVNTGSFIAMRLIFLPSNAGIVLFAKVIRCEPNNSGEYQIAAKFHRATEAQQQLIGQQIMRAQMAERRKSQHYLQ</sequence>
<feature type="domain" description="PilZ" evidence="1">
    <location>
        <begin position="102"/>
        <end position="174"/>
    </location>
</feature>
<dbReference type="Proteomes" id="UP000216101">
    <property type="component" value="Unassembled WGS sequence"/>
</dbReference>
<reference evidence="3" key="1">
    <citation type="submission" date="2017-05" db="EMBL/GenBank/DDBJ databases">
        <authorList>
            <person name="Barney B.M."/>
        </authorList>
    </citation>
    <scope>NUCLEOTIDE SEQUENCE [LARGE SCALE GENOMIC DNA]</scope>
    <source>
        <strain evidence="3">PSBB022</strain>
    </source>
</reference>
<name>A0A266Q8R3_9GAMM</name>